<dbReference type="InterPro" id="IPR002347">
    <property type="entry name" value="SDR_fam"/>
</dbReference>
<comment type="similarity">
    <text evidence="1">Belongs to the short-chain dehydrogenases/reductases (SDR) family.</text>
</comment>
<evidence type="ECO:0000256" key="1">
    <source>
        <dbReference type="ARBA" id="ARBA00006484"/>
    </source>
</evidence>
<name>A0A1H4MWB5_9HYPH</name>
<organism evidence="4 5">
    <name type="scientific">Nitratireductor aquibiodomus</name>
    <dbReference type="NCBI Taxonomy" id="204799"/>
    <lineage>
        <taxon>Bacteria</taxon>
        <taxon>Pseudomonadati</taxon>
        <taxon>Pseudomonadota</taxon>
        <taxon>Alphaproteobacteria</taxon>
        <taxon>Hyphomicrobiales</taxon>
        <taxon>Phyllobacteriaceae</taxon>
        <taxon>Nitratireductor</taxon>
    </lineage>
</organism>
<dbReference type="Pfam" id="PF13561">
    <property type="entry name" value="adh_short_C2"/>
    <property type="match status" value="1"/>
</dbReference>
<accession>A0A1H4MWB5</accession>
<dbReference type="Proteomes" id="UP000199064">
    <property type="component" value="Unassembled WGS sequence"/>
</dbReference>
<evidence type="ECO:0000256" key="2">
    <source>
        <dbReference type="ARBA" id="ARBA00023002"/>
    </source>
</evidence>
<dbReference type="PANTHER" id="PTHR43639">
    <property type="entry name" value="OXIDOREDUCTASE, SHORT-CHAIN DEHYDROGENASE/REDUCTASE FAMILY (AFU_ORTHOLOGUE AFUA_5G02870)"/>
    <property type="match status" value="1"/>
</dbReference>
<dbReference type="SUPFAM" id="SSF51735">
    <property type="entry name" value="NAD(P)-binding Rossmann-fold domains"/>
    <property type="match status" value="1"/>
</dbReference>
<dbReference type="RefSeq" id="WP_090329628.1">
    <property type="nucleotide sequence ID" value="NZ_FNSL01000001.1"/>
</dbReference>
<gene>
    <name evidence="4" type="ORF">SAMN05216452_3490</name>
</gene>
<feature type="domain" description="Rhodanese" evidence="3">
    <location>
        <begin position="16"/>
        <end position="63"/>
    </location>
</feature>
<sequence>MAATIPPVASLLDLAGRTIIVTGASGGVGGGIARRLHEAGANVVCHYNGNKSAAEALAGELGARAFAAGGDLSKEAEAASLMKAALEKFGAVHGVVNNAGFQPVEALREIDEAGWAQMMAINTGAPFLLTRAFADHVETRGGGGAVVNIASIEGHQPAPGHAHYAASKAALLMFTKAAALELGGLGIRVNSVSPGLIHRDGIEEGWPEGVNRWKEAAPLGRLGQPEDIGDAALFLLSEASRWVSGTNITVDGGVSARSTW</sequence>
<dbReference type="FunFam" id="3.40.50.720:FF:000084">
    <property type="entry name" value="Short-chain dehydrogenase reductase"/>
    <property type="match status" value="1"/>
</dbReference>
<dbReference type="NCBIfam" id="NF005559">
    <property type="entry name" value="PRK07231.1"/>
    <property type="match status" value="1"/>
</dbReference>
<dbReference type="PROSITE" id="PS50206">
    <property type="entry name" value="RHODANESE_3"/>
    <property type="match status" value="1"/>
</dbReference>
<keyword evidence="5" id="KW-1185">Reference proteome</keyword>
<dbReference type="InterPro" id="IPR036291">
    <property type="entry name" value="NAD(P)-bd_dom_sf"/>
</dbReference>
<protein>
    <submittedName>
        <fullName evidence="4">3-oxoacyl-[acyl-carrier protein] reductase</fullName>
    </submittedName>
</protein>
<keyword evidence="2" id="KW-0560">Oxidoreductase</keyword>
<evidence type="ECO:0000259" key="3">
    <source>
        <dbReference type="PROSITE" id="PS50206"/>
    </source>
</evidence>
<dbReference type="GO" id="GO:0016491">
    <property type="term" value="F:oxidoreductase activity"/>
    <property type="evidence" value="ECO:0007669"/>
    <property type="project" value="UniProtKB-KW"/>
</dbReference>
<dbReference type="AlphaFoldDB" id="A0A1H4MWB5"/>
<dbReference type="InterPro" id="IPR020904">
    <property type="entry name" value="Sc_DH/Rdtase_CS"/>
</dbReference>
<evidence type="ECO:0000313" key="5">
    <source>
        <dbReference type="Proteomes" id="UP000199064"/>
    </source>
</evidence>
<evidence type="ECO:0000313" key="4">
    <source>
        <dbReference type="EMBL" id="SEB86968.1"/>
    </source>
</evidence>
<dbReference type="PANTHER" id="PTHR43639:SF1">
    <property type="entry name" value="SHORT-CHAIN DEHYDROGENASE_REDUCTASE FAMILY PROTEIN"/>
    <property type="match status" value="1"/>
</dbReference>
<dbReference type="PRINTS" id="PR00080">
    <property type="entry name" value="SDRFAMILY"/>
</dbReference>
<dbReference type="InterPro" id="IPR001763">
    <property type="entry name" value="Rhodanese-like_dom"/>
</dbReference>
<dbReference type="PROSITE" id="PS00061">
    <property type="entry name" value="ADH_SHORT"/>
    <property type="match status" value="1"/>
</dbReference>
<dbReference type="Gene3D" id="3.40.50.720">
    <property type="entry name" value="NAD(P)-binding Rossmann-like Domain"/>
    <property type="match status" value="1"/>
</dbReference>
<proteinExistence type="inferred from homology"/>
<dbReference type="EMBL" id="FNSL01000001">
    <property type="protein sequence ID" value="SEB86968.1"/>
    <property type="molecule type" value="Genomic_DNA"/>
</dbReference>
<dbReference type="PRINTS" id="PR00081">
    <property type="entry name" value="GDHRDH"/>
</dbReference>
<dbReference type="CDD" id="cd05233">
    <property type="entry name" value="SDR_c"/>
    <property type="match status" value="1"/>
</dbReference>
<reference evidence="5" key="1">
    <citation type="submission" date="2016-10" db="EMBL/GenBank/DDBJ databases">
        <authorList>
            <person name="Varghese N."/>
            <person name="Submissions S."/>
        </authorList>
    </citation>
    <scope>NUCLEOTIDE SEQUENCE [LARGE SCALE GENOMIC DNA]</scope>
    <source>
        <strain evidence="5">ES.061</strain>
    </source>
</reference>